<dbReference type="RefSeq" id="XP_018128877.1">
    <property type="nucleotide sequence ID" value="XM_018276822.2"/>
</dbReference>
<dbReference type="GeneID" id="28840773"/>
<dbReference type="EMBL" id="KV460238">
    <property type="protein sequence ID" value="OBT95144.1"/>
    <property type="molecule type" value="Genomic_DNA"/>
</dbReference>
<feature type="region of interest" description="Disordered" evidence="3">
    <location>
        <begin position="28"/>
        <end position="67"/>
    </location>
</feature>
<evidence type="ECO:0000256" key="1">
    <source>
        <dbReference type="ARBA" id="ARBA00010476"/>
    </source>
</evidence>
<dbReference type="GO" id="GO:0051087">
    <property type="term" value="F:protein-folding chaperone binding"/>
    <property type="evidence" value="ECO:0007669"/>
    <property type="project" value="InterPro"/>
</dbReference>
<dbReference type="InterPro" id="IPR036869">
    <property type="entry name" value="J_dom_sf"/>
</dbReference>
<feature type="compositionally biased region" description="Polar residues" evidence="3">
    <location>
        <begin position="51"/>
        <end position="67"/>
    </location>
</feature>
<dbReference type="InterPro" id="IPR036386">
    <property type="entry name" value="HscB_C_sf"/>
</dbReference>
<dbReference type="PANTHER" id="PTHR14021:SF15">
    <property type="entry name" value="IRON-SULFUR CLUSTER CO-CHAPERONE PROTEIN HSCB"/>
    <property type="match status" value="1"/>
</dbReference>
<evidence type="ECO:0000256" key="2">
    <source>
        <dbReference type="ARBA" id="ARBA00023186"/>
    </source>
</evidence>
<keyword evidence="2" id="KW-0143">Chaperone</keyword>
<dbReference type="STRING" id="342668.A0A1B8GH38"/>
<dbReference type="GO" id="GO:0044571">
    <property type="term" value="P:[2Fe-2S] cluster assembly"/>
    <property type="evidence" value="ECO:0007669"/>
    <property type="project" value="InterPro"/>
</dbReference>
<dbReference type="Pfam" id="PF07743">
    <property type="entry name" value="HSCB_C"/>
    <property type="match status" value="1"/>
</dbReference>
<evidence type="ECO:0000256" key="3">
    <source>
        <dbReference type="SAM" id="MobiDB-lite"/>
    </source>
</evidence>
<dbReference type="SMART" id="SM00271">
    <property type="entry name" value="DnaJ"/>
    <property type="match status" value="1"/>
</dbReference>
<dbReference type="AlphaFoldDB" id="A0A1B8GH38"/>
<dbReference type="NCBIfam" id="TIGR00714">
    <property type="entry name" value="hscB"/>
    <property type="match status" value="1"/>
</dbReference>
<comment type="similarity">
    <text evidence="1">Belongs to the HscB family.</text>
</comment>
<dbReference type="InterPro" id="IPR001623">
    <property type="entry name" value="DnaJ_domain"/>
</dbReference>
<protein>
    <recommendedName>
        <fullName evidence="4">J domain-containing protein</fullName>
    </recommendedName>
</protein>
<dbReference type="GO" id="GO:0001671">
    <property type="term" value="F:ATPase activator activity"/>
    <property type="evidence" value="ECO:0007669"/>
    <property type="project" value="InterPro"/>
</dbReference>
<dbReference type="InterPro" id="IPR004640">
    <property type="entry name" value="HscB"/>
</dbReference>
<dbReference type="InterPro" id="IPR009073">
    <property type="entry name" value="HscB_oligo_C"/>
</dbReference>
<accession>A0A1B8GH38</accession>
<dbReference type="PANTHER" id="PTHR14021">
    <property type="entry name" value="IRON-SULFUR CLUSTER CO-CHAPERONE PROTEIN HSCB"/>
    <property type="match status" value="1"/>
</dbReference>
<reference evidence="5 6" key="1">
    <citation type="submission" date="2016-03" db="EMBL/GenBank/DDBJ databases">
        <title>Comparative genomics of Pseudogymnoascus destructans, the fungus causing white-nose syndrome of bats.</title>
        <authorList>
            <person name="Palmer J.M."/>
            <person name="Drees K.P."/>
            <person name="Foster J.T."/>
            <person name="Lindner D.L."/>
        </authorList>
    </citation>
    <scope>NUCLEOTIDE SEQUENCE [LARGE SCALE GENOMIC DNA]</scope>
    <source>
        <strain evidence="5 6">UAMH 10579</strain>
    </source>
</reference>
<evidence type="ECO:0000313" key="5">
    <source>
        <dbReference type="EMBL" id="OBT95144.1"/>
    </source>
</evidence>
<dbReference type="PROSITE" id="PS50076">
    <property type="entry name" value="DNAJ_2"/>
    <property type="match status" value="1"/>
</dbReference>
<dbReference type="OrthoDB" id="448954at2759"/>
<name>A0A1B8GH38_9PEZI</name>
<evidence type="ECO:0000259" key="4">
    <source>
        <dbReference type="PROSITE" id="PS50076"/>
    </source>
</evidence>
<keyword evidence="6" id="KW-1185">Reference proteome</keyword>
<dbReference type="SUPFAM" id="SSF46565">
    <property type="entry name" value="Chaperone J-domain"/>
    <property type="match status" value="1"/>
</dbReference>
<gene>
    <name evidence="5" type="ORF">VE01_07387</name>
</gene>
<feature type="domain" description="J" evidence="4">
    <location>
        <begin position="69"/>
        <end position="146"/>
    </location>
</feature>
<dbReference type="GO" id="GO:0005739">
    <property type="term" value="C:mitochondrion"/>
    <property type="evidence" value="ECO:0007669"/>
    <property type="project" value="TreeGrafter"/>
</dbReference>
<dbReference type="SUPFAM" id="SSF47144">
    <property type="entry name" value="HSC20 (HSCB), C-terminal oligomerisation domain"/>
    <property type="match status" value="1"/>
</dbReference>
<proteinExistence type="inferred from homology"/>
<dbReference type="Gene3D" id="1.20.1280.20">
    <property type="entry name" value="HscB, C-terminal domain"/>
    <property type="match status" value="1"/>
</dbReference>
<dbReference type="Proteomes" id="UP000091956">
    <property type="component" value="Unassembled WGS sequence"/>
</dbReference>
<organism evidence="5 6">
    <name type="scientific">Pseudogymnoascus verrucosus</name>
    <dbReference type="NCBI Taxonomy" id="342668"/>
    <lineage>
        <taxon>Eukaryota</taxon>
        <taxon>Fungi</taxon>
        <taxon>Dikarya</taxon>
        <taxon>Ascomycota</taxon>
        <taxon>Pezizomycotina</taxon>
        <taxon>Leotiomycetes</taxon>
        <taxon>Thelebolales</taxon>
        <taxon>Thelebolaceae</taxon>
        <taxon>Pseudogymnoascus</taxon>
    </lineage>
</organism>
<sequence length="251" mass="27199">MKLPPRILSTAPLRRIARPAGQRVFAARSRYASSTSPLSSPSPTTGHTDAAGQSHSHTHSQQPAQQPKTHYTLFPLTLPSGPPPAGEFAIDLPSLRREYLRLQAAAHPDVHSGASKARAEAMSAVINDAYTTLKDPLRRAEYILSLHGIDTKKEGEKMGGGLGLGVEGGIGGGGGMEDMEFLDEVMEVREAVEGAEEGELGELVRENGERVARCEERLGEMLGRGEWEGARGEVVRLRYWRGVGERLVERT</sequence>
<dbReference type="CDD" id="cd06257">
    <property type="entry name" value="DnaJ"/>
    <property type="match status" value="1"/>
</dbReference>
<reference evidence="6" key="2">
    <citation type="journal article" date="2018" name="Nat. Commun.">
        <title>Extreme sensitivity to ultraviolet light in the fungal pathogen causing white-nose syndrome of bats.</title>
        <authorList>
            <person name="Palmer J.M."/>
            <person name="Drees K.P."/>
            <person name="Foster J.T."/>
            <person name="Lindner D.L."/>
        </authorList>
    </citation>
    <scope>NUCLEOTIDE SEQUENCE [LARGE SCALE GENOMIC DNA]</scope>
    <source>
        <strain evidence="6">UAMH 10579</strain>
    </source>
</reference>
<feature type="compositionally biased region" description="Low complexity" evidence="3">
    <location>
        <begin position="33"/>
        <end position="45"/>
    </location>
</feature>
<dbReference type="Gene3D" id="1.10.287.110">
    <property type="entry name" value="DnaJ domain"/>
    <property type="match status" value="1"/>
</dbReference>
<dbReference type="GO" id="GO:0051259">
    <property type="term" value="P:protein complex oligomerization"/>
    <property type="evidence" value="ECO:0007669"/>
    <property type="project" value="InterPro"/>
</dbReference>
<evidence type="ECO:0000313" key="6">
    <source>
        <dbReference type="Proteomes" id="UP000091956"/>
    </source>
</evidence>